<dbReference type="GO" id="GO:0019706">
    <property type="term" value="F:protein-cysteine S-palmitoyltransferase activity"/>
    <property type="evidence" value="ECO:0007669"/>
    <property type="project" value="UniProtKB-EC"/>
</dbReference>
<dbReference type="WBParaSite" id="sdigi.contig419.g8189.t1">
    <property type="protein sequence ID" value="sdigi.contig419.g8189.t1"/>
    <property type="gene ID" value="sdigi.contig419.g8189"/>
</dbReference>
<proteinExistence type="inferred from homology"/>
<dbReference type="InterPro" id="IPR001594">
    <property type="entry name" value="Palmitoyltrfase_DHHC"/>
</dbReference>
<keyword evidence="2 7" id="KW-0808">Transferase</keyword>
<evidence type="ECO:0000256" key="5">
    <source>
        <dbReference type="ARBA" id="ARBA00023136"/>
    </source>
</evidence>
<keyword evidence="9" id="KW-1185">Reference proteome</keyword>
<evidence type="ECO:0000256" key="6">
    <source>
        <dbReference type="ARBA" id="ARBA00023315"/>
    </source>
</evidence>
<dbReference type="AlphaFoldDB" id="A0A915Q0G9"/>
<comment type="catalytic activity">
    <reaction evidence="7">
        <text>L-cysteinyl-[protein] + hexadecanoyl-CoA = S-hexadecanoyl-L-cysteinyl-[protein] + CoA</text>
        <dbReference type="Rhea" id="RHEA:36683"/>
        <dbReference type="Rhea" id="RHEA-COMP:10131"/>
        <dbReference type="Rhea" id="RHEA-COMP:11032"/>
        <dbReference type="ChEBI" id="CHEBI:29950"/>
        <dbReference type="ChEBI" id="CHEBI:57287"/>
        <dbReference type="ChEBI" id="CHEBI:57379"/>
        <dbReference type="ChEBI" id="CHEBI:74151"/>
        <dbReference type="EC" id="2.3.1.225"/>
    </reaction>
</comment>
<dbReference type="EC" id="2.3.1.225" evidence="7"/>
<name>A0A915Q0G9_9BILA</name>
<feature type="transmembrane region" description="Helical" evidence="7">
    <location>
        <begin position="221"/>
        <end position="244"/>
    </location>
</feature>
<dbReference type="GO" id="GO:0016020">
    <property type="term" value="C:membrane"/>
    <property type="evidence" value="ECO:0007669"/>
    <property type="project" value="UniProtKB-SubCell"/>
</dbReference>
<feature type="domain" description="Palmitoyltransferase DHHC" evidence="8">
    <location>
        <begin position="170"/>
        <end position="305"/>
    </location>
</feature>
<reference evidence="10" key="1">
    <citation type="submission" date="2022-11" db="UniProtKB">
        <authorList>
            <consortium name="WormBaseParasite"/>
        </authorList>
    </citation>
    <scope>IDENTIFICATION</scope>
</reference>
<protein>
    <recommendedName>
        <fullName evidence="7">Palmitoyltransferase</fullName>
        <ecNumber evidence="7">2.3.1.225</ecNumber>
    </recommendedName>
</protein>
<evidence type="ECO:0000313" key="9">
    <source>
        <dbReference type="Proteomes" id="UP000887581"/>
    </source>
</evidence>
<dbReference type="PROSITE" id="PS50216">
    <property type="entry name" value="DHHC"/>
    <property type="match status" value="1"/>
</dbReference>
<comment type="subcellular location">
    <subcellularLocation>
        <location evidence="1">Membrane</location>
        <topology evidence="1">Multi-pass membrane protein</topology>
    </subcellularLocation>
</comment>
<feature type="transmembrane region" description="Helical" evidence="7">
    <location>
        <begin position="264"/>
        <end position="290"/>
    </location>
</feature>
<dbReference type="PANTHER" id="PTHR12246">
    <property type="entry name" value="PALMITOYLTRANSFERASE ZDHHC16"/>
    <property type="match status" value="1"/>
</dbReference>
<evidence type="ECO:0000256" key="7">
    <source>
        <dbReference type="RuleBase" id="RU079119"/>
    </source>
</evidence>
<dbReference type="InterPro" id="IPR039859">
    <property type="entry name" value="PFA4/ZDH16/20/ERF2-like"/>
</dbReference>
<feature type="transmembrane region" description="Helical" evidence="7">
    <location>
        <begin position="121"/>
        <end position="141"/>
    </location>
</feature>
<evidence type="ECO:0000256" key="4">
    <source>
        <dbReference type="ARBA" id="ARBA00022989"/>
    </source>
</evidence>
<organism evidence="9 10">
    <name type="scientific">Setaria digitata</name>
    <dbReference type="NCBI Taxonomy" id="48799"/>
    <lineage>
        <taxon>Eukaryota</taxon>
        <taxon>Metazoa</taxon>
        <taxon>Ecdysozoa</taxon>
        <taxon>Nematoda</taxon>
        <taxon>Chromadorea</taxon>
        <taxon>Rhabditida</taxon>
        <taxon>Spirurina</taxon>
        <taxon>Spiruromorpha</taxon>
        <taxon>Filarioidea</taxon>
        <taxon>Setariidae</taxon>
        <taxon>Setaria</taxon>
    </lineage>
</organism>
<sequence length="465" mass="53943">MATHAHCSVRTCYLTLARLLKSGDNYLNRVYIEQVEKSVAQTMVLRYRKGNSHEFENNDNCMDLSVAEYQIIEAPDWNGKDIMEDLGKTMFQRFLHWGPLAVICITLIIGATTTYVHLQWWPLSTVASFLDLSLFLLFNYLTLINLSKSAFFGPGYVPCHWKPPRKEDEERLQYCRVCDGFKIPRSHHCSKCGRCVCKMDHHCPWINNCVGHRNHALFVRFLASATLGCIHAAVILSFALYRFLFRVWYYKYGDNNGPMIVLSLYSFIFVIFAFGLALGVIISVGFLLGLQIRGIARNRTGIEDYIVDKANVRERDGVFIYPYDLGWRRNISDVLLTWNGIPKGNGIWWPVIHPATQFTFSEEQLLQKKYKRDNAHEVEIMQNFSGGYCSSLKFGICIWFCQPWSDEPRQPVRVGEHWMVTRVNKHWFYGTLLSVDETTGKESDKVILIRGWFPRICARKYVMEN</sequence>
<keyword evidence="4 7" id="KW-1133">Transmembrane helix</keyword>
<dbReference type="Proteomes" id="UP000887581">
    <property type="component" value="Unplaced"/>
</dbReference>
<evidence type="ECO:0000256" key="3">
    <source>
        <dbReference type="ARBA" id="ARBA00022692"/>
    </source>
</evidence>
<feature type="transmembrane region" description="Helical" evidence="7">
    <location>
        <begin position="94"/>
        <end position="115"/>
    </location>
</feature>
<evidence type="ECO:0000259" key="8">
    <source>
        <dbReference type="Pfam" id="PF01529"/>
    </source>
</evidence>
<comment type="domain">
    <text evidence="7">The DHHC domain is required for palmitoyltransferase activity.</text>
</comment>
<evidence type="ECO:0000256" key="2">
    <source>
        <dbReference type="ARBA" id="ARBA00022679"/>
    </source>
</evidence>
<evidence type="ECO:0000313" key="10">
    <source>
        <dbReference type="WBParaSite" id="sdigi.contig419.g8189.t1"/>
    </source>
</evidence>
<dbReference type="Pfam" id="PF01529">
    <property type="entry name" value="DHHC"/>
    <property type="match status" value="1"/>
</dbReference>
<comment type="similarity">
    <text evidence="7">Belongs to the DHHC palmitoyltransferase family.</text>
</comment>
<keyword evidence="3 7" id="KW-0812">Transmembrane</keyword>
<keyword evidence="6 7" id="KW-0012">Acyltransferase</keyword>
<evidence type="ECO:0000256" key="1">
    <source>
        <dbReference type="ARBA" id="ARBA00004141"/>
    </source>
</evidence>
<keyword evidence="5 7" id="KW-0472">Membrane</keyword>
<accession>A0A915Q0G9</accession>